<dbReference type="Pfam" id="PF19259">
    <property type="entry name" value="Ty3_capsid"/>
    <property type="match status" value="1"/>
</dbReference>
<proteinExistence type="predicted"/>
<evidence type="ECO:0000259" key="2">
    <source>
        <dbReference type="PROSITE" id="PS50994"/>
    </source>
</evidence>
<gene>
    <name evidence="3" type="ORF">F0562_034386</name>
</gene>
<dbReference type="GO" id="GO:0015074">
    <property type="term" value="P:DNA integration"/>
    <property type="evidence" value="ECO:0007669"/>
    <property type="project" value="InterPro"/>
</dbReference>
<feature type="compositionally biased region" description="Basic and acidic residues" evidence="1">
    <location>
        <begin position="480"/>
        <end position="501"/>
    </location>
</feature>
<evidence type="ECO:0000256" key="1">
    <source>
        <dbReference type="SAM" id="MobiDB-lite"/>
    </source>
</evidence>
<dbReference type="InterPro" id="IPR036397">
    <property type="entry name" value="RNaseH_sf"/>
</dbReference>
<dbReference type="Proteomes" id="UP000325577">
    <property type="component" value="Linkage Group LG20"/>
</dbReference>
<feature type="domain" description="Integrase catalytic" evidence="2">
    <location>
        <begin position="266"/>
        <end position="375"/>
    </location>
</feature>
<dbReference type="InterPro" id="IPR012337">
    <property type="entry name" value="RNaseH-like_sf"/>
</dbReference>
<dbReference type="OrthoDB" id="1939491at2759"/>
<protein>
    <recommendedName>
        <fullName evidence="2">Integrase catalytic domain-containing protein</fullName>
    </recommendedName>
</protein>
<evidence type="ECO:0000313" key="3">
    <source>
        <dbReference type="EMBL" id="KAA8529845.1"/>
    </source>
</evidence>
<dbReference type="InterPro" id="IPR056924">
    <property type="entry name" value="SH3_Tf2-1"/>
</dbReference>
<dbReference type="Gene3D" id="3.30.420.10">
    <property type="entry name" value="Ribonuclease H-like superfamily/Ribonuclease H"/>
    <property type="match status" value="1"/>
</dbReference>
<feature type="region of interest" description="Disordered" evidence="1">
    <location>
        <begin position="476"/>
        <end position="501"/>
    </location>
</feature>
<dbReference type="GO" id="GO:0003676">
    <property type="term" value="F:nucleic acid binding"/>
    <property type="evidence" value="ECO:0007669"/>
    <property type="project" value="InterPro"/>
</dbReference>
<reference evidence="3 4" key="1">
    <citation type="submission" date="2019-09" db="EMBL/GenBank/DDBJ databases">
        <title>A chromosome-level genome assembly of the Chinese tupelo Nyssa sinensis.</title>
        <authorList>
            <person name="Yang X."/>
            <person name="Kang M."/>
            <person name="Yang Y."/>
            <person name="Xiong H."/>
            <person name="Wang M."/>
            <person name="Zhang Z."/>
            <person name="Wang Z."/>
            <person name="Wu H."/>
            <person name="Ma T."/>
            <person name="Liu J."/>
            <person name="Xi Z."/>
        </authorList>
    </citation>
    <scope>NUCLEOTIDE SEQUENCE [LARGE SCALE GENOMIC DNA]</scope>
    <source>
        <strain evidence="3">J267</strain>
        <tissue evidence="3">Leaf</tissue>
    </source>
</reference>
<dbReference type="AlphaFoldDB" id="A0A5J5AFM4"/>
<dbReference type="InterPro" id="IPR001584">
    <property type="entry name" value="Integrase_cat-core"/>
</dbReference>
<dbReference type="EMBL" id="CM018044">
    <property type="protein sequence ID" value="KAA8529845.1"/>
    <property type="molecule type" value="Genomic_DNA"/>
</dbReference>
<dbReference type="PROSITE" id="PS50994">
    <property type="entry name" value="INTEGRASE"/>
    <property type="match status" value="1"/>
</dbReference>
<dbReference type="CDD" id="cd00303">
    <property type="entry name" value="retropepsin_like"/>
    <property type="match status" value="1"/>
</dbReference>
<accession>A0A5J5AFM4</accession>
<dbReference type="InterPro" id="IPR045358">
    <property type="entry name" value="Ty3_capsid"/>
</dbReference>
<dbReference type="Pfam" id="PF24626">
    <property type="entry name" value="SH3_Tf2-1"/>
    <property type="match status" value="1"/>
</dbReference>
<dbReference type="PANTHER" id="PTHR37984:SF15">
    <property type="entry name" value="INTEGRASE CATALYTIC DOMAIN-CONTAINING PROTEIN"/>
    <property type="match status" value="1"/>
</dbReference>
<organism evidence="3 4">
    <name type="scientific">Nyssa sinensis</name>
    <dbReference type="NCBI Taxonomy" id="561372"/>
    <lineage>
        <taxon>Eukaryota</taxon>
        <taxon>Viridiplantae</taxon>
        <taxon>Streptophyta</taxon>
        <taxon>Embryophyta</taxon>
        <taxon>Tracheophyta</taxon>
        <taxon>Spermatophyta</taxon>
        <taxon>Magnoliopsida</taxon>
        <taxon>eudicotyledons</taxon>
        <taxon>Gunneridae</taxon>
        <taxon>Pentapetalae</taxon>
        <taxon>asterids</taxon>
        <taxon>Cornales</taxon>
        <taxon>Nyssaceae</taxon>
        <taxon>Nyssa</taxon>
    </lineage>
</organism>
<sequence>MGVISWETFREGLHSKYGPTQFYDFFGKLTKLQQTGSVREYQTQFEKLLAKAGSLSQTRQVSCFVSGLKESIKVNVLASKPNSLSAAISLARLYEACNLSQRKAINSEVKKSEPLNRSAAASRPSLPVRKMSLAEIAKRHKKGLCYNCNEKFSPSHRCRKLFVIEAYREDDDNDVIMEEEDLVKDGVEAKPEISFHAISGTHAPKTMRVNGSIGHIATTVLVDSGSTHNFINAMLAKKVGLQPIMGGRFEVVVASGEKLSSPAVGVAQTYFEHIFKLHGMLRNIVCDRDPIFTSGFWSELFRLNGTEFNYSSAYHPQTDGQSEVVNRTIKKYLRCFTSSQPKDWNKWLTWAEYCYNTSWHSAIKKTPFEVVYGRTPPTLLSYIHGTTKVASMKEELLSRNQIVKELRVNLKEAQERMKKVLKKIGAVAYKLELHAEARIHPVSHVSLLKKKLGENVSVQTQLPLVKEKYDQLSSRPQAILDHRTQKKKERDFDSLARSRSL</sequence>
<dbReference type="SUPFAM" id="SSF53098">
    <property type="entry name" value="Ribonuclease H-like"/>
    <property type="match status" value="1"/>
</dbReference>
<dbReference type="PANTHER" id="PTHR37984">
    <property type="entry name" value="PROTEIN CBG26694"/>
    <property type="match status" value="1"/>
</dbReference>
<dbReference type="InterPro" id="IPR050951">
    <property type="entry name" value="Retrovirus_Pol_polyprotein"/>
</dbReference>
<evidence type="ECO:0000313" key="4">
    <source>
        <dbReference type="Proteomes" id="UP000325577"/>
    </source>
</evidence>
<name>A0A5J5AFM4_9ASTE</name>
<keyword evidence="4" id="KW-1185">Reference proteome</keyword>